<dbReference type="SUPFAM" id="SSF49723">
    <property type="entry name" value="Lipase/lipooxygenase domain (PLAT/LH2 domain)"/>
    <property type="match status" value="1"/>
</dbReference>
<dbReference type="EMBL" id="JH168049">
    <property type="protein sequence ID" value="EHB03284.1"/>
    <property type="molecule type" value="Genomic_DNA"/>
</dbReference>
<dbReference type="InterPro" id="IPR042060">
    <property type="entry name" value="PLAT_polycystin1"/>
</dbReference>
<dbReference type="Proteomes" id="UP000006813">
    <property type="component" value="Unassembled WGS sequence"/>
</dbReference>
<proteinExistence type="inferred from homology"/>
<feature type="domain" description="PLAT" evidence="11">
    <location>
        <begin position="772"/>
        <end position="889"/>
    </location>
</feature>
<dbReference type="InterPro" id="IPR013122">
    <property type="entry name" value="PKD1_2_channel"/>
</dbReference>
<dbReference type="PANTHER" id="PTHR10877:SF134">
    <property type="entry name" value="POLYCYSTIN-1-LIKE PROTEIN 2"/>
    <property type="match status" value="1"/>
</dbReference>
<evidence type="ECO:0000256" key="6">
    <source>
        <dbReference type="ARBA" id="ARBA00023136"/>
    </source>
</evidence>
<feature type="region of interest" description="Disordered" evidence="9">
    <location>
        <begin position="1006"/>
        <end position="1028"/>
    </location>
</feature>
<dbReference type="PROSITE" id="PS50221">
    <property type="entry name" value="GAIN_B"/>
    <property type="match status" value="1"/>
</dbReference>
<comment type="subcellular location">
    <subcellularLocation>
        <location evidence="1">Membrane</location>
        <topology evidence="1">Multi-pass membrane protein</topology>
    </subcellularLocation>
</comment>
<keyword evidence="3 10" id="KW-0812">Transmembrane</keyword>
<keyword evidence="5 10" id="KW-1133">Transmembrane helix</keyword>
<evidence type="ECO:0000256" key="2">
    <source>
        <dbReference type="ARBA" id="ARBA00007200"/>
    </source>
</evidence>
<evidence type="ECO:0000256" key="8">
    <source>
        <dbReference type="PROSITE-ProRule" id="PRU00152"/>
    </source>
</evidence>
<dbReference type="Gene3D" id="2.60.60.20">
    <property type="entry name" value="PLAT/LH2 domain"/>
    <property type="match status" value="1"/>
</dbReference>
<dbReference type="Pfam" id="PF01477">
    <property type="entry name" value="PLAT"/>
    <property type="match status" value="1"/>
</dbReference>
<evidence type="ECO:0000313" key="14">
    <source>
        <dbReference type="Proteomes" id="UP000006813"/>
    </source>
</evidence>
<dbReference type="GO" id="GO:0016020">
    <property type="term" value="C:membrane"/>
    <property type="evidence" value="ECO:0007669"/>
    <property type="project" value="UniProtKB-SubCell"/>
</dbReference>
<keyword evidence="7" id="KW-1015">Disulfide bond</keyword>
<dbReference type="InterPro" id="IPR036392">
    <property type="entry name" value="PLAT/LH2_dom_sf"/>
</dbReference>
<evidence type="ECO:0000256" key="1">
    <source>
        <dbReference type="ARBA" id="ARBA00004141"/>
    </source>
</evidence>
<gene>
    <name evidence="13" type="ORF">GW7_17546</name>
</gene>
<dbReference type="Pfam" id="PF08016">
    <property type="entry name" value="PKD_channel"/>
    <property type="match status" value="1"/>
</dbReference>
<comment type="similarity">
    <text evidence="2">Belongs to the polycystin family.</text>
</comment>
<dbReference type="InterPro" id="IPR057244">
    <property type="entry name" value="GAIN_B"/>
</dbReference>
<feature type="transmembrane region" description="Helical" evidence="10">
    <location>
        <begin position="1316"/>
        <end position="1337"/>
    </location>
</feature>
<dbReference type="FunCoup" id="G5B1X3">
    <property type="interactions" value="257"/>
</dbReference>
<dbReference type="GO" id="GO:0050982">
    <property type="term" value="P:detection of mechanical stimulus"/>
    <property type="evidence" value="ECO:0007669"/>
    <property type="project" value="TreeGrafter"/>
</dbReference>
<evidence type="ECO:0000256" key="9">
    <source>
        <dbReference type="SAM" id="MobiDB-lite"/>
    </source>
</evidence>
<accession>G5B1X3</accession>
<dbReference type="STRING" id="10181.G5B1X3"/>
<dbReference type="SMART" id="SM00308">
    <property type="entry name" value="LH2"/>
    <property type="match status" value="1"/>
</dbReference>
<dbReference type="InterPro" id="IPR001024">
    <property type="entry name" value="PLAT/LH2_dom"/>
</dbReference>
<dbReference type="FunFam" id="2.60.60.20:FF:000008">
    <property type="entry name" value="Polycystic kidney disease 1-like 2, isoform CRA_a"/>
    <property type="match status" value="1"/>
</dbReference>
<keyword evidence="6 10" id="KW-0472">Membrane</keyword>
<evidence type="ECO:0000256" key="10">
    <source>
        <dbReference type="SAM" id="Phobius"/>
    </source>
</evidence>
<dbReference type="Gene3D" id="2.60.220.50">
    <property type="match status" value="1"/>
</dbReference>
<evidence type="ECO:0000313" key="13">
    <source>
        <dbReference type="EMBL" id="EHB03284.1"/>
    </source>
</evidence>
<evidence type="ECO:0000256" key="4">
    <source>
        <dbReference type="ARBA" id="ARBA00022729"/>
    </source>
</evidence>
<evidence type="ECO:0000256" key="5">
    <source>
        <dbReference type="ARBA" id="ARBA00022989"/>
    </source>
</evidence>
<dbReference type="PROSITE" id="PS50095">
    <property type="entry name" value="PLAT"/>
    <property type="match status" value="1"/>
</dbReference>
<keyword evidence="4" id="KW-0732">Signal</keyword>
<reference evidence="13 14" key="1">
    <citation type="journal article" date="2011" name="Nature">
        <title>Genome sequencing reveals insights into physiology and longevity of the naked mole rat.</title>
        <authorList>
            <person name="Kim E.B."/>
            <person name="Fang X."/>
            <person name="Fushan A.A."/>
            <person name="Huang Z."/>
            <person name="Lobanov A.V."/>
            <person name="Han L."/>
            <person name="Marino S.M."/>
            <person name="Sun X."/>
            <person name="Turanov A.A."/>
            <person name="Yang P."/>
            <person name="Yim S.H."/>
            <person name="Zhao X."/>
            <person name="Kasaikina M.V."/>
            <person name="Stoletzki N."/>
            <person name="Peng C."/>
            <person name="Polak P."/>
            <person name="Xiong Z."/>
            <person name="Kiezun A."/>
            <person name="Zhu Y."/>
            <person name="Chen Y."/>
            <person name="Kryukov G.V."/>
            <person name="Zhang Q."/>
            <person name="Peshkin L."/>
            <person name="Yang L."/>
            <person name="Bronson R.T."/>
            <person name="Buffenstein R."/>
            <person name="Wang B."/>
            <person name="Han C."/>
            <person name="Li Q."/>
            <person name="Chen L."/>
            <person name="Zhao W."/>
            <person name="Sunyaev S.R."/>
            <person name="Park T.J."/>
            <person name="Zhang G."/>
            <person name="Wang J."/>
            <person name="Gladyshev V.N."/>
        </authorList>
    </citation>
    <scope>NUCLEOTIDE SEQUENCE [LARGE SCALE GENOMIC DNA]</scope>
</reference>
<evidence type="ECO:0000256" key="7">
    <source>
        <dbReference type="ARBA" id="ARBA00023157"/>
    </source>
</evidence>
<dbReference type="eggNOG" id="KOG3599">
    <property type="taxonomic scope" value="Eukaryota"/>
</dbReference>
<evidence type="ECO:0000259" key="12">
    <source>
        <dbReference type="PROSITE" id="PS50221"/>
    </source>
</evidence>
<dbReference type="Pfam" id="PF01825">
    <property type="entry name" value="GPS"/>
    <property type="match status" value="1"/>
</dbReference>
<dbReference type="InParanoid" id="G5B1X3"/>
<name>G5B1X3_HETGA</name>
<protein>
    <submittedName>
        <fullName evidence="13">Polycystic kidney disease protein 1-like 2</fullName>
    </submittedName>
</protein>
<dbReference type="InterPro" id="IPR000203">
    <property type="entry name" value="GPS"/>
</dbReference>
<feature type="domain" description="GAIN-B" evidence="12">
    <location>
        <begin position="555"/>
        <end position="711"/>
    </location>
</feature>
<dbReference type="GO" id="GO:0005262">
    <property type="term" value="F:calcium channel activity"/>
    <property type="evidence" value="ECO:0007669"/>
    <property type="project" value="TreeGrafter"/>
</dbReference>
<dbReference type="PANTHER" id="PTHR10877">
    <property type="entry name" value="POLYCYSTIN FAMILY MEMBER"/>
    <property type="match status" value="1"/>
</dbReference>
<sequence length="1393" mass="152525">MHCGSGEVIQVQDAIYGHQTPHYCRQDAPWASDPEEDCSWVSVRDEVAELWLLVSNESFIFDNVTISLTWLLSPYSGNLSCILSMGDGHTLDPYYPSRLASGRGPSSEIKMLFIRSRGSVNAGVNMCAQASPGSLMIPAVPSSLSSTVRHQFVCPGEFTVFAECTSSEWHVTAQKQVMLLDKMERLSVTGCPHLSSSEAGPLCRVVFGDLLWIQVELDAGLQWGALPYNLTLDGDTQDLLGPGRQCLEIHARSNSSSSAPSQNLSIQLVEQLSGLQASWGSTQVELGQDLLTNNSVAHGTLEGLTFEVTGLNASFSHEEESFREPSGTHQVALPVEVLLTTGTWCSDALPQGHGCTQCQASQALYLTSEALLTASATAHPEDQRHQVAIRDLLVAVGSVLDASLSYRPGETSARQAATVARLLGVAECVQTTLLLGALPGGLAATLATPSSLYTNRILPWSWRGTSLHVAAANSAAFTLPTGPLCSPEHPQEPVNIRTMSFPKSPFPTGGGFDVSRTVGGLSLSSPRARLIPMKNLSEKAEILLPRPAEGHTSPTVLNLTGAKVLWVNVTTRASALGIRLHWGPGIPLTLSLGYGYHPNATNHEAQTCLTPAAAPDEPATWILGPEELPFRAGVYYLSVAPESGLEPAPVEDLTVRVTTFLPHCVFWDEVQETWDDSRCQVGLRTMHSRMPCLCCHLTFFGSTFLVMPNVVGVRQAAELFATFEDNPVVVSAVGCLCVLYVLAQIWARRKDVQDQAKVKLTVLEDNDPFAQYHYLVRVYTGQWRGMATSSKVTITLYGRDGESKPHHLEGPLSPGFERGGVDIFLLSTLFPLGELWPLRLWHDNSGDWPSWFVSQVLVHDPATGQKWYFLCNSWLSIDGGDCVLDKVFPVAAGQDRKQLSHLFFMKMSTGFQEGHLWYSIFSSSAWSRFTRVQRVSCCFSLLLCTMLTSIMFWGVPKDPAEQKMDLGDIEFTWQEVMIRLESSLLMFPINLLIVQIFQHAWPRGAKAQDAGTPSPAPSPQPLDDGLVTPEAVTKAGPQAQPRVDTWRLVSSLCRALKLLPPASGWDSLSSMDINTLLALVEDVICPQNPVDRGCQEEAREREDPFSLALESAPVEGPCAFFRARRHSSSDVYQPPLPATIEKMKATWLKKQKAFALITETLGQAGSHLKGALCILCSVPGLPMDAAAGGLRAAGPSAYHFNRHLERSFTRGFSDVLGFQEFFEWANSTLVNNLYSLHRGTGPCARCCLGAGFLTDGSSKLVGSAHIRQVSVRESSLAPSLSPCSFGASLHGYMPDARTFFTHAALHSLRLSPFTDAWRPFVLAAELLYFAFLLYYMVVQGQRVRQQKCGYFCSKWNLLELAIIPASWSAQAVFVKRAVLAERDLQRYRKHREA</sequence>
<dbReference type="InterPro" id="IPR046338">
    <property type="entry name" value="GAIN_dom_sf"/>
</dbReference>
<comment type="caution">
    <text evidence="8">Lacks conserved residue(s) required for the propagation of feature annotation.</text>
</comment>
<dbReference type="InterPro" id="IPR051223">
    <property type="entry name" value="Polycystin"/>
</dbReference>
<evidence type="ECO:0000256" key="3">
    <source>
        <dbReference type="ARBA" id="ARBA00022692"/>
    </source>
</evidence>
<dbReference type="CDD" id="cd01752">
    <property type="entry name" value="PLAT_polycystin"/>
    <property type="match status" value="1"/>
</dbReference>
<evidence type="ECO:0000259" key="11">
    <source>
        <dbReference type="PROSITE" id="PS50095"/>
    </source>
</evidence>
<organism evidence="13 14">
    <name type="scientific">Heterocephalus glaber</name>
    <name type="common">Naked mole rat</name>
    <dbReference type="NCBI Taxonomy" id="10181"/>
    <lineage>
        <taxon>Eukaryota</taxon>
        <taxon>Metazoa</taxon>
        <taxon>Chordata</taxon>
        <taxon>Craniata</taxon>
        <taxon>Vertebrata</taxon>
        <taxon>Euteleostomi</taxon>
        <taxon>Mammalia</taxon>
        <taxon>Eutheria</taxon>
        <taxon>Euarchontoglires</taxon>
        <taxon>Glires</taxon>
        <taxon>Rodentia</taxon>
        <taxon>Hystricomorpha</taxon>
        <taxon>Bathyergidae</taxon>
        <taxon>Heterocephalus</taxon>
    </lineage>
</organism>